<comment type="caution">
    <text evidence="2">The sequence shown here is derived from an EMBL/GenBank/DDBJ whole genome shotgun (WGS) entry which is preliminary data.</text>
</comment>
<evidence type="ECO:0000313" key="2">
    <source>
        <dbReference type="EMBL" id="KAG6786083.1"/>
    </source>
</evidence>
<keyword evidence="3" id="KW-1185">Reference proteome</keyword>
<reference evidence="2" key="1">
    <citation type="journal article" date="2020" name="bioRxiv">
        <title>Hybrid origin of Populus tomentosa Carr. identified through genome sequencing and phylogenomic analysis.</title>
        <authorList>
            <person name="An X."/>
            <person name="Gao K."/>
            <person name="Chen Z."/>
            <person name="Li J."/>
            <person name="Yang X."/>
            <person name="Yang X."/>
            <person name="Zhou J."/>
            <person name="Guo T."/>
            <person name="Zhao T."/>
            <person name="Huang S."/>
            <person name="Miao D."/>
            <person name="Khan W.U."/>
            <person name="Rao P."/>
            <person name="Ye M."/>
            <person name="Lei B."/>
            <person name="Liao W."/>
            <person name="Wang J."/>
            <person name="Ji L."/>
            <person name="Li Y."/>
            <person name="Guo B."/>
            <person name="Mustafa N.S."/>
            <person name="Li S."/>
            <person name="Yun Q."/>
            <person name="Keller S.R."/>
            <person name="Mao J."/>
            <person name="Zhang R."/>
            <person name="Strauss S.H."/>
        </authorList>
    </citation>
    <scope>NUCLEOTIDE SEQUENCE</scope>
    <source>
        <strain evidence="2">GM15</strain>
        <tissue evidence="2">Leaf</tissue>
    </source>
</reference>
<dbReference type="EMBL" id="JAAWWB010000031">
    <property type="protein sequence ID" value="KAG6744725.1"/>
    <property type="molecule type" value="Genomic_DNA"/>
</dbReference>
<organism evidence="2 3">
    <name type="scientific">Populus tomentosa</name>
    <name type="common">Chinese white poplar</name>
    <dbReference type="NCBI Taxonomy" id="118781"/>
    <lineage>
        <taxon>Eukaryota</taxon>
        <taxon>Viridiplantae</taxon>
        <taxon>Streptophyta</taxon>
        <taxon>Embryophyta</taxon>
        <taxon>Tracheophyta</taxon>
        <taxon>Spermatophyta</taxon>
        <taxon>Magnoliopsida</taxon>
        <taxon>eudicotyledons</taxon>
        <taxon>Gunneridae</taxon>
        <taxon>Pentapetalae</taxon>
        <taxon>rosids</taxon>
        <taxon>fabids</taxon>
        <taxon>Malpighiales</taxon>
        <taxon>Salicaceae</taxon>
        <taxon>Saliceae</taxon>
        <taxon>Populus</taxon>
    </lineage>
</organism>
<protein>
    <submittedName>
        <fullName evidence="2">Uncharacterized protein</fullName>
    </submittedName>
</protein>
<dbReference type="EMBL" id="JAAWWB010000003">
    <property type="protein sequence ID" value="KAG6786083.1"/>
    <property type="molecule type" value="Genomic_DNA"/>
</dbReference>
<evidence type="ECO:0000313" key="1">
    <source>
        <dbReference type="EMBL" id="KAG6744725.1"/>
    </source>
</evidence>
<accession>A0A8X8AB34</accession>
<dbReference type="Proteomes" id="UP000886885">
    <property type="component" value="Chromosome 2A"/>
</dbReference>
<name>A0A8X8AB34_POPTO</name>
<gene>
    <name evidence="2" type="ORF">POTOM_007676</name>
    <name evidence="1" type="ORF">POTOM_051363</name>
</gene>
<sequence>MVKTMTVGFPADLLVCEGEILVWKLRFERGRWYGGRKEFDFLHVLTNQHLTDDMPGRRNSTKKSGYISNLLLNFLNDAF</sequence>
<evidence type="ECO:0000313" key="3">
    <source>
        <dbReference type="Proteomes" id="UP000886885"/>
    </source>
</evidence>
<dbReference type="AlphaFoldDB" id="A0A8X8AB34"/>
<proteinExistence type="predicted"/>
<dbReference type="Proteomes" id="UP000886885">
    <property type="component" value="Chromosome 16A"/>
</dbReference>